<keyword evidence="3" id="KW-0902">Two-component regulatory system</keyword>
<comment type="caution">
    <text evidence="11">The sequence shown here is derived from an EMBL/GenBank/DDBJ whole genome shotgun (WGS) entry which is preliminary data.</text>
</comment>
<dbReference type="SUPFAM" id="SSF52172">
    <property type="entry name" value="CheY-like"/>
    <property type="match status" value="1"/>
</dbReference>
<dbReference type="AlphaFoldDB" id="A0AAV9CIV3"/>
<evidence type="ECO:0000259" key="9">
    <source>
        <dbReference type="PROSITE" id="PS50110"/>
    </source>
</evidence>
<dbReference type="GO" id="GO:0048511">
    <property type="term" value="P:rhythmic process"/>
    <property type="evidence" value="ECO:0007669"/>
    <property type="project" value="UniProtKB-KW"/>
</dbReference>
<dbReference type="InterPro" id="IPR001789">
    <property type="entry name" value="Sig_transdc_resp-reg_receiver"/>
</dbReference>
<dbReference type="InterPro" id="IPR045279">
    <property type="entry name" value="ARR-like"/>
</dbReference>
<accession>A0AAV9CIV3</accession>
<comment type="similarity">
    <text evidence="2">Belongs to the ARR-like family.</text>
</comment>
<evidence type="ECO:0000259" key="10">
    <source>
        <dbReference type="PROSITE" id="PS51017"/>
    </source>
</evidence>
<dbReference type="EMBL" id="JAUJYO010000019">
    <property type="protein sequence ID" value="KAK1288579.1"/>
    <property type="molecule type" value="Genomic_DNA"/>
</dbReference>
<dbReference type="InterPro" id="IPR010402">
    <property type="entry name" value="CCT_domain"/>
</dbReference>
<dbReference type="GO" id="GO:0009736">
    <property type="term" value="P:cytokinin-activated signaling pathway"/>
    <property type="evidence" value="ECO:0007669"/>
    <property type="project" value="InterPro"/>
</dbReference>
<evidence type="ECO:0000256" key="3">
    <source>
        <dbReference type="ARBA" id="ARBA00023012"/>
    </source>
</evidence>
<feature type="region of interest" description="Disordered" evidence="8">
    <location>
        <begin position="97"/>
        <end position="131"/>
    </location>
</feature>
<feature type="domain" description="Response regulatory" evidence="9">
    <location>
        <begin position="1"/>
        <end position="65"/>
    </location>
</feature>
<sequence length="602" mass="66415">MPSLSGIDLLSRIMESEICKNIPVIMMSSHDSVSVVFKCMLKGAVDFLVKPVRKNELRNLWQHVWRKHSLSGGCGNGNENGRAISYNAASNHISVNVGNKSRTGRSCDKGSEMQSSGSNSEREVESVQKGKPFSTEEYFPMEVEAKSHNSNHIMMSGNNSRMRESGEAKGESTGIKKKATFSINKSITTENHREENGIHNRVVGGDGELGSKRCKEVVSNNHESFVGVTDFIKVRAAQCSIPVPERTSERNGVICDAMKSSHGRTACNFESSPSWELSLKRPELIGFPGHQQKHVLNHSDASPFSRYGETPFRLSCQKSGSSLENPSVKIKEYGHHCQTQQVIQETNNGKQPLFSEEESPCRKDGEFLKYHHLSSSSNQREADPIAIGPSREDAYVGHSSSKVKPDSSQHQVGFISLPVPVSAIPFQSLLAGYGSMLQHGLCPESSPLCVTHSTENQLLNSFHSIKFHHHVENYQPHDPEHRMVDQMVNMGPQDSGAAFFVNASGSNGSNESPEAAVNAGTGPESGNEGGLQYCTGKNLNSEHSRREAALTKFRLKRKDRCFMKKVRYQTRKKLAEQRPRVKGQFVCQAVLDSIAASTRSNE</sequence>
<evidence type="ECO:0000256" key="4">
    <source>
        <dbReference type="ARBA" id="ARBA00023108"/>
    </source>
</evidence>
<proteinExistence type="inferred from homology"/>
<dbReference type="PROSITE" id="PS50110">
    <property type="entry name" value="RESPONSE_REGULATORY"/>
    <property type="match status" value="1"/>
</dbReference>
<organism evidence="11 12">
    <name type="scientific">Acorus calamus</name>
    <name type="common">Sweet flag</name>
    <dbReference type="NCBI Taxonomy" id="4465"/>
    <lineage>
        <taxon>Eukaryota</taxon>
        <taxon>Viridiplantae</taxon>
        <taxon>Streptophyta</taxon>
        <taxon>Embryophyta</taxon>
        <taxon>Tracheophyta</taxon>
        <taxon>Spermatophyta</taxon>
        <taxon>Magnoliopsida</taxon>
        <taxon>Liliopsida</taxon>
        <taxon>Acoraceae</taxon>
        <taxon>Acorus</taxon>
    </lineage>
</organism>
<protein>
    <submittedName>
        <fullName evidence="11">Two-component response regulator-like PRR37</fullName>
    </submittedName>
</protein>
<evidence type="ECO:0000256" key="8">
    <source>
        <dbReference type="SAM" id="MobiDB-lite"/>
    </source>
</evidence>
<reference evidence="11" key="2">
    <citation type="submission" date="2023-06" db="EMBL/GenBank/DDBJ databases">
        <authorList>
            <person name="Ma L."/>
            <person name="Liu K.-W."/>
            <person name="Li Z."/>
            <person name="Hsiao Y.-Y."/>
            <person name="Qi Y."/>
            <person name="Fu T."/>
            <person name="Tang G."/>
            <person name="Zhang D."/>
            <person name="Sun W.-H."/>
            <person name="Liu D.-K."/>
            <person name="Li Y."/>
            <person name="Chen G.-Z."/>
            <person name="Liu X.-D."/>
            <person name="Liao X.-Y."/>
            <person name="Jiang Y.-T."/>
            <person name="Yu X."/>
            <person name="Hao Y."/>
            <person name="Huang J."/>
            <person name="Zhao X.-W."/>
            <person name="Ke S."/>
            <person name="Chen Y.-Y."/>
            <person name="Wu W.-L."/>
            <person name="Hsu J.-L."/>
            <person name="Lin Y.-F."/>
            <person name="Huang M.-D."/>
            <person name="Li C.-Y."/>
            <person name="Huang L."/>
            <person name="Wang Z.-W."/>
            <person name="Zhao X."/>
            <person name="Zhong W.-Y."/>
            <person name="Peng D.-H."/>
            <person name="Ahmad S."/>
            <person name="Lan S."/>
            <person name="Zhang J.-S."/>
            <person name="Tsai W.-C."/>
            <person name="Van De Peer Y."/>
            <person name="Liu Z.-J."/>
        </authorList>
    </citation>
    <scope>NUCLEOTIDE SEQUENCE</scope>
    <source>
        <strain evidence="11">CP</strain>
        <tissue evidence="11">Leaves</tissue>
    </source>
</reference>
<dbReference type="Gene3D" id="3.40.50.2300">
    <property type="match status" value="1"/>
</dbReference>
<name>A0AAV9CIV3_ACOCL</name>
<dbReference type="Proteomes" id="UP001180020">
    <property type="component" value="Unassembled WGS sequence"/>
</dbReference>
<keyword evidence="5 7" id="KW-0539">Nucleus</keyword>
<evidence type="ECO:0000256" key="5">
    <source>
        <dbReference type="ARBA" id="ARBA00023242"/>
    </source>
</evidence>
<dbReference type="GO" id="GO:0000160">
    <property type="term" value="P:phosphorelay signal transduction system"/>
    <property type="evidence" value="ECO:0007669"/>
    <property type="project" value="UniProtKB-KW"/>
</dbReference>
<evidence type="ECO:0000256" key="1">
    <source>
        <dbReference type="ARBA" id="ARBA00004123"/>
    </source>
</evidence>
<feature type="domain" description="CCT" evidence="10">
    <location>
        <begin position="546"/>
        <end position="588"/>
    </location>
</feature>
<feature type="region of interest" description="Disordered" evidence="8">
    <location>
        <begin position="506"/>
        <end position="528"/>
    </location>
</feature>
<dbReference type="PROSITE" id="PS51017">
    <property type="entry name" value="CCT"/>
    <property type="match status" value="1"/>
</dbReference>
<dbReference type="Pfam" id="PF00072">
    <property type="entry name" value="Response_reg"/>
    <property type="match status" value="1"/>
</dbReference>
<keyword evidence="4" id="KW-0090">Biological rhythms</keyword>
<evidence type="ECO:0000256" key="6">
    <source>
        <dbReference type="PROSITE-ProRule" id="PRU00169"/>
    </source>
</evidence>
<evidence type="ECO:0000313" key="11">
    <source>
        <dbReference type="EMBL" id="KAK1288579.1"/>
    </source>
</evidence>
<gene>
    <name evidence="11" type="primary">PRR37</name>
    <name evidence="11" type="ORF">QJS10_CPB19g00472</name>
</gene>
<dbReference type="GO" id="GO:0005634">
    <property type="term" value="C:nucleus"/>
    <property type="evidence" value="ECO:0007669"/>
    <property type="project" value="UniProtKB-SubCell"/>
</dbReference>
<comment type="subcellular location">
    <subcellularLocation>
        <location evidence="1 7">Nucleus</location>
    </subcellularLocation>
</comment>
<reference evidence="11" key="1">
    <citation type="journal article" date="2023" name="Nat. Commun.">
        <title>Diploid and tetraploid genomes of Acorus and the evolution of monocots.</title>
        <authorList>
            <person name="Ma L."/>
            <person name="Liu K.W."/>
            <person name="Li Z."/>
            <person name="Hsiao Y.Y."/>
            <person name="Qi Y."/>
            <person name="Fu T."/>
            <person name="Tang G.D."/>
            <person name="Zhang D."/>
            <person name="Sun W.H."/>
            <person name="Liu D.K."/>
            <person name="Li Y."/>
            <person name="Chen G.Z."/>
            <person name="Liu X.D."/>
            <person name="Liao X.Y."/>
            <person name="Jiang Y.T."/>
            <person name="Yu X."/>
            <person name="Hao Y."/>
            <person name="Huang J."/>
            <person name="Zhao X.W."/>
            <person name="Ke S."/>
            <person name="Chen Y.Y."/>
            <person name="Wu W.L."/>
            <person name="Hsu J.L."/>
            <person name="Lin Y.F."/>
            <person name="Huang M.D."/>
            <person name="Li C.Y."/>
            <person name="Huang L."/>
            <person name="Wang Z.W."/>
            <person name="Zhao X."/>
            <person name="Zhong W.Y."/>
            <person name="Peng D.H."/>
            <person name="Ahmad S."/>
            <person name="Lan S."/>
            <person name="Zhang J.S."/>
            <person name="Tsai W.C."/>
            <person name="Van de Peer Y."/>
            <person name="Liu Z.J."/>
        </authorList>
    </citation>
    <scope>NUCLEOTIDE SEQUENCE</scope>
    <source>
        <strain evidence="11">CP</strain>
    </source>
</reference>
<evidence type="ECO:0000313" key="12">
    <source>
        <dbReference type="Proteomes" id="UP001180020"/>
    </source>
</evidence>
<evidence type="ECO:0000256" key="2">
    <source>
        <dbReference type="ARBA" id="ARBA00010330"/>
    </source>
</evidence>
<dbReference type="Pfam" id="PF06203">
    <property type="entry name" value="CCT"/>
    <property type="match status" value="1"/>
</dbReference>
<keyword evidence="12" id="KW-1185">Reference proteome</keyword>
<dbReference type="PANTHER" id="PTHR43874">
    <property type="entry name" value="TWO-COMPONENT RESPONSE REGULATOR"/>
    <property type="match status" value="1"/>
</dbReference>
<dbReference type="PANTHER" id="PTHR43874:SF146">
    <property type="entry name" value="TWO-COMPONENT RESPONSE REGULATOR-LIKE APRR9"/>
    <property type="match status" value="1"/>
</dbReference>
<evidence type="ECO:0000256" key="7">
    <source>
        <dbReference type="PROSITE-ProRule" id="PRU00357"/>
    </source>
</evidence>
<dbReference type="InterPro" id="IPR011006">
    <property type="entry name" value="CheY-like_superfamily"/>
</dbReference>
<comment type="caution">
    <text evidence="6">Lacks conserved residue(s) required for the propagation of feature annotation.</text>
</comment>